<accession>A0A7M2WSJ3</accession>
<feature type="binding site" evidence="5">
    <location>
        <position position="118"/>
    </location>
    <ligand>
        <name>Fe cation</name>
        <dbReference type="ChEBI" id="CHEBI:24875"/>
        <note>catalytic</note>
    </ligand>
</feature>
<protein>
    <submittedName>
        <fullName evidence="7">Alpha-ketoglutarate-dependent dioxygenase AlkB</fullName>
    </submittedName>
</protein>
<evidence type="ECO:0000259" key="6">
    <source>
        <dbReference type="PROSITE" id="PS51471"/>
    </source>
</evidence>
<evidence type="ECO:0000256" key="2">
    <source>
        <dbReference type="ARBA" id="ARBA00022964"/>
    </source>
</evidence>
<dbReference type="AlphaFoldDB" id="A0A7M2WSJ3"/>
<comment type="cofactor">
    <cofactor evidence="5">
        <name>Fe(2+)</name>
        <dbReference type="ChEBI" id="CHEBI:29033"/>
    </cofactor>
    <text evidence="5">Binds 1 Fe(2+) ion per subunit.</text>
</comment>
<dbReference type="GO" id="GO:0035516">
    <property type="term" value="F:broad specificity oxidative DNA demethylase activity"/>
    <property type="evidence" value="ECO:0007669"/>
    <property type="project" value="TreeGrafter"/>
</dbReference>
<dbReference type="InterPro" id="IPR004574">
    <property type="entry name" value="Alkb"/>
</dbReference>
<dbReference type="GO" id="GO:0035513">
    <property type="term" value="P:oxidative RNA demethylation"/>
    <property type="evidence" value="ECO:0007669"/>
    <property type="project" value="TreeGrafter"/>
</dbReference>
<dbReference type="Pfam" id="PF13532">
    <property type="entry name" value="2OG-FeII_Oxy_2"/>
    <property type="match status" value="1"/>
</dbReference>
<evidence type="ECO:0000313" key="8">
    <source>
        <dbReference type="Proteomes" id="UP000593765"/>
    </source>
</evidence>
<keyword evidence="4 5" id="KW-0408">Iron</keyword>
<dbReference type="InterPro" id="IPR027450">
    <property type="entry name" value="AlkB-like"/>
</dbReference>
<dbReference type="InterPro" id="IPR005123">
    <property type="entry name" value="Oxoglu/Fe-dep_dioxygenase_dom"/>
</dbReference>
<dbReference type="GO" id="GO:0005737">
    <property type="term" value="C:cytoplasm"/>
    <property type="evidence" value="ECO:0007669"/>
    <property type="project" value="TreeGrafter"/>
</dbReference>
<evidence type="ECO:0000256" key="5">
    <source>
        <dbReference type="PIRSR" id="PIRSR604574-2"/>
    </source>
</evidence>
<evidence type="ECO:0000256" key="4">
    <source>
        <dbReference type="ARBA" id="ARBA00023004"/>
    </source>
</evidence>
<dbReference type="RefSeq" id="WP_206291121.1">
    <property type="nucleotide sequence ID" value="NZ_CP063458.1"/>
</dbReference>
<proteinExistence type="predicted"/>
<dbReference type="SUPFAM" id="SSF51197">
    <property type="entry name" value="Clavaminate synthase-like"/>
    <property type="match status" value="1"/>
</dbReference>
<gene>
    <name evidence="7" type="ORF">IPV69_18065</name>
</gene>
<evidence type="ECO:0000256" key="3">
    <source>
        <dbReference type="ARBA" id="ARBA00023002"/>
    </source>
</evidence>
<dbReference type="PROSITE" id="PS51471">
    <property type="entry name" value="FE2OG_OXY"/>
    <property type="match status" value="1"/>
</dbReference>
<dbReference type="KEGG" id="hbs:IPV69_18065"/>
<dbReference type="EMBL" id="CP063458">
    <property type="protein sequence ID" value="QOV88152.1"/>
    <property type="molecule type" value="Genomic_DNA"/>
</dbReference>
<keyword evidence="8" id="KW-1185">Reference proteome</keyword>
<name>A0A7M2WSJ3_9BACT</name>
<dbReference type="Proteomes" id="UP000593765">
    <property type="component" value="Chromosome"/>
</dbReference>
<keyword evidence="3" id="KW-0560">Oxidoreductase</keyword>
<dbReference type="Gene3D" id="2.60.120.590">
    <property type="entry name" value="Alpha-ketoglutarate-dependent dioxygenase AlkB-like"/>
    <property type="match status" value="1"/>
</dbReference>
<keyword evidence="2 7" id="KW-0223">Dioxygenase</keyword>
<evidence type="ECO:0000313" key="7">
    <source>
        <dbReference type="EMBL" id="QOV88152.1"/>
    </source>
</evidence>
<evidence type="ECO:0000256" key="1">
    <source>
        <dbReference type="ARBA" id="ARBA00022723"/>
    </source>
</evidence>
<feature type="binding site" evidence="5">
    <location>
        <position position="120"/>
    </location>
    <ligand>
        <name>Fe cation</name>
        <dbReference type="ChEBI" id="CHEBI:24875"/>
        <note>catalytic</note>
    </ligand>
</feature>
<dbReference type="PANTHER" id="PTHR16557:SF2">
    <property type="entry name" value="NUCLEIC ACID DIOXYGENASE ALKBH1"/>
    <property type="match status" value="1"/>
</dbReference>
<sequence length="207" mass="22958">MDDFVYKKAFLDEPEQIAVVETVRGLTPGFYIPRTRWGKAMSLRMNCLGRHWSARDYKYHTVRKDVDGLACAPIPDALQMLGQRAIVATRYLPQGLVRPFDSCIVNWYPEAGSKLGDHVDNSESPEAIASGYPVVSISVGASCVFRMGGLSRTDPYEQTTLESGDLVVFGRSRRLAYHGVKKIIPGTTPATLPLPEPGRINLTFRIV</sequence>
<dbReference type="GO" id="GO:0035515">
    <property type="term" value="F:oxidative RNA demethylase activity"/>
    <property type="evidence" value="ECO:0007669"/>
    <property type="project" value="TreeGrafter"/>
</dbReference>
<feature type="domain" description="Fe2OG dioxygenase" evidence="6">
    <location>
        <begin position="99"/>
        <end position="207"/>
    </location>
</feature>
<dbReference type="GO" id="GO:0008198">
    <property type="term" value="F:ferrous iron binding"/>
    <property type="evidence" value="ECO:0007669"/>
    <property type="project" value="TreeGrafter"/>
</dbReference>
<organism evidence="7 8">
    <name type="scientific">Humisphaera borealis</name>
    <dbReference type="NCBI Taxonomy" id="2807512"/>
    <lineage>
        <taxon>Bacteria</taxon>
        <taxon>Pseudomonadati</taxon>
        <taxon>Planctomycetota</taxon>
        <taxon>Phycisphaerae</taxon>
        <taxon>Tepidisphaerales</taxon>
        <taxon>Tepidisphaeraceae</taxon>
        <taxon>Humisphaera</taxon>
    </lineage>
</organism>
<dbReference type="InterPro" id="IPR037151">
    <property type="entry name" value="AlkB-like_sf"/>
</dbReference>
<reference evidence="7 8" key="1">
    <citation type="submission" date="2020-10" db="EMBL/GenBank/DDBJ databases">
        <title>Wide distribution of Phycisphaera-like planctomycetes from WD2101 soil group in peatlands and genome analysis of the first cultivated representative.</title>
        <authorList>
            <person name="Dedysh S.N."/>
            <person name="Beletsky A.V."/>
            <person name="Ivanova A."/>
            <person name="Kulichevskaya I.S."/>
            <person name="Suzina N.E."/>
            <person name="Philippov D.A."/>
            <person name="Rakitin A.L."/>
            <person name="Mardanov A.V."/>
            <person name="Ravin N.V."/>
        </authorList>
    </citation>
    <scope>NUCLEOTIDE SEQUENCE [LARGE SCALE GENOMIC DNA]</scope>
    <source>
        <strain evidence="7 8">M1803</strain>
    </source>
</reference>
<feature type="binding site" evidence="5">
    <location>
        <position position="178"/>
    </location>
    <ligand>
        <name>Fe cation</name>
        <dbReference type="ChEBI" id="CHEBI:24875"/>
        <note>catalytic</note>
    </ligand>
</feature>
<dbReference type="PANTHER" id="PTHR16557">
    <property type="entry name" value="ALKYLATED DNA REPAIR PROTEIN ALKB-RELATED"/>
    <property type="match status" value="1"/>
</dbReference>
<keyword evidence="1 5" id="KW-0479">Metal-binding</keyword>